<dbReference type="KEGG" id="psco:LY89DRAFT_687160"/>
<dbReference type="PROSITE" id="PS00379">
    <property type="entry name" value="CDP_ALCOHOL_P_TRANSF"/>
    <property type="match status" value="1"/>
</dbReference>
<evidence type="ECO:0000256" key="4">
    <source>
        <dbReference type="ARBA" id="ARBA00022679"/>
    </source>
</evidence>
<keyword evidence="4 11" id="KW-0808">Transferase</keyword>
<organism evidence="13 14">
    <name type="scientific">Mollisia scopiformis</name>
    <name type="common">Conifer needle endophyte fungus</name>
    <name type="synonym">Phialocephala scopiformis</name>
    <dbReference type="NCBI Taxonomy" id="149040"/>
    <lineage>
        <taxon>Eukaryota</taxon>
        <taxon>Fungi</taxon>
        <taxon>Dikarya</taxon>
        <taxon>Ascomycota</taxon>
        <taxon>Pezizomycotina</taxon>
        <taxon>Leotiomycetes</taxon>
        <taxon>Helotiales</taxon>
        <taxon>Mollisiaceae</taxon>
        <taxon>Mollisia</taxon>
    </lineage>
</organism>
<dbReference type="EMBL" id="KQ947421">
    <property type="protein sequence ID" value="KUJ13803.1"/>
    <property type="molecule type" value="Genomic_DNA"/>
</dbReference>
<evidence type="ECO:0000256" key="11">
    <source>
        <dbReference type="RuleBase" id="RU003750"/>
    </source>
</evidence>
<dbReference type="FunCoup" id="A0A194X0S8">
    <property type="interactions" value="629"/>
</dbReference>
<dbReference type="GO" id="GO:0004142">
    <property type="term" value="F:diacylglycerol cholinephosphotransferase activity"/>
    <property type="evidence" value="ECO:0007669"/>
    <property type="project" value="UniProtKB-EC"/>
</dbReference>
<proteinExistence type="inferred from homology"/>
<feature type="transmembrane region" description="Helical" evidence="12">
    <location>
        <begin position="293"/>
        <end position="314"/>
    </location>
</feature>
<dbReference type="GeneID" id="28825167"/>
<dbReference type="PANTHER" id="PTHR10414">
    <property type="entry name" value="ETHANOLAMINEPHOSPHOTRANSFERASE"/>
    <property type="match status" value="1"/>
</dbReference>
<keyword evidence="7 12" id="KW-0472">Membrane</keyword>
<comment type="subcellular location">
    <subcellularLocation>
        <location evidence="2">Endomembrane system</location>
        <topology evidence="2">Multi-pass membrane protein</topology>
    </subcellularLocation>
</comment>
<evidence type="ECO:0000256" key="1">
    <source>
        <dbReference type="ARBA" id="ARBA00001946"/>
    </source>
</evidence>
<feature type="transmembrane region" description="Helical" evidence="12">
    <location>
        <begin position="360"/>
        <end position="388"/>
    </location>
</feature>
<dbReference type="GO" id="GO:0016020">
    <property type="term" value="C:membrane"/>
    <property type="evidence" value="ECO:0007669"/>
    <property type="project" value="InterPro"/>
</dbReference>
<dbReference type="PANTHER" id="PTHR10414:SF37">
    <property type="entry name" value="BB IN A BOXCAR, ISOFORM C"/>
    <property type="match status" value="1"/>
</dbReference>
<dbReference type="GO" id="GO:0006654">
    <property type="term" value="P:phosphatidic acid biosynthetic process"/>
    <property type="evidence" value="ECO:0007669"/>
    <property type="project" value="EnsemblFungi"/>
</dbReference>
<comment type="catalytic activity">
    <reaction evidence="10">
        <text>CDP-N,N-dimethylethanolamine + a 1,2-diacyl-sn-glycerol = a 1,2-diacyl-sn-glycero-3-phospho-N,N-dimethylethanolamine + CMP + H(+)</text>
        <dbReference type="Rhea" id="RHEA:33775"/>
        <dbReference type="ChEBI" id="CHEBI:15378"/>
        <dbReference type="ChEBI" id="CHEBI:17815"/>
        <dbReference type="ChEBI" id="CHEBI:60377"/>
        <dbReference type="ChEBI" id="CHEBI:64572"/>
        <dbReference type="ChEBI" id="CHEBI:65117"/>
    </reaction>
    <physiologicalReaction direction="left-to-right" evidence="10">
        <dbReference type="Rhea" id="RHEA:33776"/>
    </physiologicalReaction>
</comment>
<gene>
    <name evidence="13" type="ORF">LY89DRAFT_687160</name>
</gene>
<dbReference type="AlphaFoldDB" id="A0A194X0S8"/>
<dbReference type="PIRSF" id="PIRSF015665">
    <property type="entry name" value="CHOPT"/>
    <property type="match status" value="1"/>
</dbReference>
<evidence type="ECO:0000256" key="8">
    <source>
        <dbReference type="ARBA" id="ARBA00037890"/>
    </source>
</evidence>
<comment type="pathway">
    <text evidence="8">Phospholipid metabolism; phosphatidylcholine biosynthesis; phosphatidylcholine from phosphocholine: step 2/2.</text>
</comment>
<dbReference type="RefSeq" id="XP_018068158.1">
    <property type="nucleotide sequence ID" value="XM_018215441.1"/>
</dbReference>
<feature type="transmembrane region" description="Helical" evidence="12">
    <location>
        <begin position="169"/>
        <end position="189"/>
    </location>
</feature>
<evidence type="ECO:0000256" key="5">
    <source>
        <dbReference type="ARBA" id="ARBA00022692"/>
    </source>
</evidence>
<dbReference type="InterPro" id="IPR014472">
    <property type="entry name" value="CHOPT"/>
</dbReference>
<dbReference type="Pfam" id="PF01066">
    <property type="entry name" value="CDP-OH_P_transf"/>
    <property type="match status" value="1"/>
</dbReference>
<dbReference type="InterPro" id="IPR048254">
    <property type="entry name" value="CDP_ALCOHOL_P_TRANSF_CS"/>
</dbReference>
<evidence type="ECO:0000256" key="10">
    <source>
        <dbReference type="ARBA" id="ARBA00051857"/>
    </source>
</evidence>
<dbReference type="OrthoDB" id="196717at2759"/>
<accession>A0A194X0S8</accession>
<comment type="cofactor">
    <cofactor evidence="1">
        <name>Mg(2+)</name>
        <dbReference type="ChEBI" id="CHEBI:18420"/>
    </cofactor>
</comment>
<reference evidence="13 14" key="1">
    <citation type="submission" date="2015-10" db="EMBL/GenBank/DDBJ databases">
        <title>Full genome of DAOMC 229536 Phialocephala scopiformis, a fungal endophyte of spruce producing the potent anti-insectan compound rugulosin.</title>
        <authorList>
            <consortium name="DOE Joint Genome Institute"/>
            <person name="Walker A.K."/>
            <person name="Frasz S.L."/>
            <person name="Seifert K.A."/>
            <person name="Miller J.D."/>
            <person name="Mondo S.J."/>
            <person name="Labutti K."/>
            <person name="Lipzen A."/>
            <person name="Dockter R."/>
            <person name="Kennedy M."/>
            <person name="Grigoriev I.V."/>
            <person name="Spatafora J.W."/>
        </authorList>
    </citation>
    <scope>NUCLEOTIDE SEQUENCE [LARGE SCALE GENOMIC DNA]</scope>
    <source>
        <strain evidence="13 14">CBS 120377</strain>
    </source>
</reference>
<dbReference type="GO" id="GO:0101026">
    <property type="term" value="P:mitotic nuclear membrane biogenesis"/>
    <property type="evidence" value="ECO:0007669"/>
    <property type="project" value="EnsemblFungi"/>
</dbReference>
<dbReference type="FunFam" id="1.20.120.1760:FF:000012">
    <property type="entry name" value="sn-1,2-diacylglycerol cholinephosphotransferase"/>
    <property type="match status" value="1"/>
</dbReference>
<evidence type="ECO:0000256" key="12">
    <source>
        <dbReference type="SAM" id="Phobius"/>
    </source>
</evidence>
<evidence type="ECO:0000256" key="9">
    <source>
        <dbReference type="ARBA" id="ARBA00038987"/>
    </source>
</evidence>
<sequence length="409" mass="46036">MVYVRQEKLPNLKQYKYSGIDHSLLSRYILKPFYTHVAIKCFPMWMAPNLITLTGFMFVVINLFTLLWYNPTLDQDCPPWVYASWAVGLFLYQTFDAIDGSQARRTHQSGPLGELFDHSVDAVNTSLEVLIFAASQNLGMGWKTVMTLFASLLTFYVQTWDEYHTKTLTLGLISGPVEGIVILTAVYAFTAIKGGASFWQQSMFETVGIPNYPFIPEYIYQLPFNEWYMVQGGIVLVLNTIQSSMNVISARRARGDKSRGALLGLIPFGVTWTLIPAYLYLNPEILHNHLVPFVFFAGLVNAYSVGQIITAHLVKLDFPYGNVLVLPIAYGVFDSLGPFLQEHIGVGWPSALGGDVYQVAYVFCMLGMAIGVYGSFVLDVIVTICDYLDIWCLTIKHPWNEEEEAKKAQ</sequence>
<dbReference type="GO" id="GO:0012505">
    <property type="term" value="C:endomembrane system"/>
    <property type="evidence" value="ECO:0007669"/>
    <property type="project" value="UniProtKB-SubCell"/>
</dbReference>
<feature type="transmembrane region" description="Helical" evidence="12">
    <location>
        <begin position="321"/>
        <end position="340"/>
    </location>
</feature>
<dbReference type="Gene3D" id="1.20.120.1760">
    <property type="match status" value="1"/>
</dbReference>
<evidence type="ECO:0000256" key="6">
    <source>
        <dbReference type="ARBA" id="ARBA00022989"/>
    </source>
</evidence>
<keyword evidence="5 12" id="KW-0812">Transmembrane</keyword>
<dbReference type="InterPro" id="IPR000462">
    <property type="entry name" value="CDP-OH_P_trans"/>
</dbReference>
<comment type="similarity">
    <text evidence="3 11">Belongs to the CDP-alcohol phosphatidyltransferase class-I family.</text>
</comment>
<feature type="transmembrane region" description="Helical" evidence="12">
    <location>
        <begin position="50"/>
        <end position="69"/>
    </location>
</feature>
<dbReference type="InterPro" id="IPR043130">
    <property type="entry name" value="CDP-OH_PTrfase_TM_dom"/>
</dbReference>
<dbReference type="InParanoid" id="A0A194X0S8"/>
<evidence type="ECO:0000256" key="3">
    <source>
        <dbReference type="ARBA" id="ARBA00010441"/>
    </source>
</evidence>
<feature type="transmembrane region" description="Helical" evidence="12">
    <location>
        <begin position="227"/>
        <end position="248"/>
    </location>
</feature>
<dbReference type="EC" id="2.7.8.2" evidence="9"/>
<evidence type="ECO:0000313" key="14">
    <source>
        <dbReference type="Proteomes" id="UP000070700"/>
    </source>
</evidence>
<keyword evidence="6 12" id="KW-1133">Transmembrane helix</keyword>
<name>A0A194X0S8_MOLSC</name>
<dbReference type="STRING" id="149040.A0A194X0S8"/>
<protein>
    <recommendedName>
        <fullName evidence="9">diacylglycerol cholinephosphotransferase</fullName>
        <ecNumber evidence="9">2.7.8.2</ecNumber>
    </recommendedName>
</protein>
<keyword evidence="14" id="KW-1185">Reference proteome</keyword>
<evidence type="ECO:0000256" key="2">
    <source>
        <dbReference type="ARBA" id="ARBA00004127"/>
    </source>
</evidence>
<feature type="transmembrane region" description="Helical" evidence="12">
    <location>
        <begin position="260"/>
        <end position="281"/>
    </location>
</feature>
<evidence type="ECO:0000256" key="7">
    <source>
        <dbReference type="ARBA" id="ARBA00023136"/>
    </source>
</evidence>
<evidence type="ECO:0000313" key="13">
    <source>
        <dbReference type="EMBL" id="KUJ13803.1"/>
    </source>
</evidence>
<feature type="transmembrane region" description="Helical" evidence="12">
    <location>
        <begin position="140"/>
        <end position="157"/>
    </location>
</feature>
<dbReference type="Proteomes" id="UP000070700">
    <property type="component" value="Unassembled WGS sequence"/>
</dbReference>